<dbReference type="SUPFAM" id="SSF54001">
    <property type="entry name" value="Cysteine proteinases"/>
    <property type="match status" value="1"/>
</dbReference>
<dbReference type="GO" id="GO:0006508">
    <property type="term" value="P:proteolysis"/>
    <property type="evidence" value="ECO:0007669"/>
    <property type="project" value="UniProtKB-KW"/>
</dbReference>
<name>A0A0C2IVX3_9PEZI</name>
<evidence type="ECO:0000256" key="1">
    <source>
        <dbReference type="ARBA" id="ARBA00005234"/>
    </source>
</evidence>
<dbReference type="InterPro" id="IPR003653">
    <property type="entry name" value="Peptidase_C48_C"/>
</dbReference>
<reference evidence="7 8" key="1">
    <citation type="journal article" date="2014" name="BMC Genomics">
        <title>Comparative genomics of the major fungal agents of human and animal Sporotrichosis: Sporothrix schenckii and Sporothrix brasiliensis.</title>
        <authorList>
            <person name="Teixeira M.M."/>
            <person name="de Almeida L.G."/>
            <person name="Kubitschek-Barreira P."/>
            <person name="Alves F.L."/>
            <person name="Kioshima E.S."/>
            <person name="Abadio A.K."/>
            <person name="Fernandes L."/>
            <person name="Derengowski L.S."/>
            <person name="Ferreira K.S."/>
            <person name="Souza R.C."/>
            <person name="Ruiz J.C."/>
            <person name="de Andrade N.C."/>
            <person name="Paes H.C."/>
            <person name="Nicola A.M."/>
            <person name="Albuquerque P."/>
            <person name="Gerber A.L."/>
            <person name="Martins V.P."/>
            <person name="Peconick L.D."/>
            <person name="Neto A.V."/>
            <person name="Chaucanez C.B."/>
            <person name="Silva P.A."/>
            <person name="Cunha O.L."/>
            <person name="de Oliveira F.F."/>
            <person name="dos Santos T.C."/>
            <person name="Barros A.L."/>
            <person name="Soares M.A."/>
            <person name="de Oliveira L.M."/>
            <person name="Marini M.M."/>
            <person name="Villalobos-Duno H."/>
            <person name="Cunha M.M."/>
            <person name="de Hoog S."/>
            <person name="da Silveira J.F."/>
            <person name="Henrissat B."/>
            <person name="Nino-Vega G.A."/>
            <person name="Cisalpino P.S."/>
            <person name="Mora-Montes H.M."/>
            <person name="Almeida S.R."/>
            <person name="Stajich J.E."/>
            <person name="Lopes-Bezerra L.M."/>
            <person name="Vasconcelos A.T."/>
            <person name="Felipe M.S."/>
        </authorList>
    </citation>
    <scope>NUCLEOTIDE SEQUENCE [LARGE SCALE GENOMIC DNA]</scope>
    <source>
        <strain evidence="7 8">5110</strain>
    </source>
</reference>
<comment type="caution">
    <text evidence="7">The sequence shown here is derived from an EMBL/GenBank/DDBJ whole genome shotgun (WGS) entry which is preliminary data.</text>
</comment>
<dbReference type="InterPro" id="IPR044613">
    <property type="entry name" value="Nep1/2-like"/>
</dbReference>
<dbReference type="GO" id="GO:0000338">
    <property type="term" value="P:protein deneddylation"/>
    <property type="evidence" value="ECO:0007669"/>
    <property type="project" value="TreeGrafter"/>
</dbReference>
<dbReference type="AlphaFoldDB" id="A0A0C2IVX3"/>
<dbReference type="EMBL" id="AWTV01000008">
    <property type="protein sequence ID" value="KIH90940.1"/>
    <property type="molecule type" value="Genomic_DNA"/>
</dbReference>
<organism evidence="7 8">
    <name type="scientific">Sporothrix brasiliensis 5110</name>
    <dbReference type="NCBI Taxonomy" id="1398154"/>
    <lineage>
        <taxon>Eukaryota</taxon>
        <taxon>Fungi</taxon>
        <taxon>Dikarya</taxon>
        <taxon>Ascomycota</taxon>
        <taxon>Pezizomycotina</taxon>
        <taxon>Sordariomycetes</taxon>
        <taxon>Sordariomycetidae</taxon>
        <taxon>Ophiostomatales</taxon>
        <taxon>Ophiostomataceae</taxon>
        <taxon>Sporothrix</taxon>
    </lineage>
</organism>
<dbReference type="Pfam" id="PF02902">
    <property type="entry name" value="Peptidase_C48"/>
    <property type="match status" value="1"/>
</dbReference>
<evidence type="ECO:0000259" key="6">
    <source>
        <dbReference type="PROSITE" id="PS50600"/>
    </source>
</evidence>
<dbReference type="OrthoDB" id="5065855at2759"/>
<evidence type="ECO:0000256" key="2">
    <source>
        <dbReference type="ARBA" id="ARBA00022670"/>
    </source>
</evidence>
<dbReference type="Proteomes" id="UP000031575">
    <property type="component" value="Unassembled WGS sequence"/>
</dbReference>
<dbReference type="PANTHER" id="PTHR46468">
    <property type="entry name" value="SENTRIN-SPECIFIC PROTEASE 8"/>
    <property type="match status" value="1"/>
</dbReference>
<dbReference type="GO" id="GO:0019784">
    <property type="term" value="F:deNEDDylase activity"/>
    <property type="evidence" value="ECO:0007669"/>
    <property type="project" value="InterPro"/>
</dbReference>
<sequence length="725" mass="80028">MEPTMYGQRQDDALRAAHVAAEEDLHEDDSVHVIIDLTGSDSGSDSDNENGKNGKNGMNGKNGKNDHGGHDDAGAKEADDERGVPEIGRDDLASTAPGVNFDTYFDWTAPASDAPSPRRPSTQSSSSSASAILFDSIERFYESPASAVSTPPHSCRKRSRDEFCYSDGDENVFAAEDEVDAMAKVKETVIDEDASRKSDRDHGHDVIVIDDDEAEGDAGITQDASKNTIHTSEVYDGVFDDAFLDTMSLDDLSALVHQSNKAAEAAHAASIGTSASTPPSATVLTQNIALDPPVRYNLTYTRALVKRLECLEAIEVSVSHVMDAKGFPLLVTSQDEPMCMTPVKQPSLSVTSPMLPPPRALRLHPHALDGAVSDGDHLLVHRREWDADRGDYKGRPRHSHRRTWISALDCYDCSAPKSKPVTGLPRGPVSCQWTRRLSSEEERLLESFGTRATRGAQMQYSDFVLSNGAAYTDQTMPDGRPLTLEQQMAKPYLSYHGITLTHDDVHVLRNDWLTDNNISFWEEYLENEVLPRYPQARISLLRPAFGLILMTTKIEAAREALPKFKDITHIFFPISDAALGDHMGSRRSDAGSHWSLLLISIVDGVAFHYDSMSSSNLRVARNVTARMAVLLGRPLRFRDIDDTPQQANGNDCGVFVCVLMRFLLVKRLLNAHAREKVSMSLGGKMIDAQGGRQEMLRIIENLRHEAVRRRSASPLKKNKEVPRIE</sequence>
<dbReference type="GO" id="GO:0008234">
    <property type="term" value="F:cysteine-type peptidase activity"/>
    <property type="evidence" value="ECO:0007669"/>
    <property type="project" value="UniProtKB-KW"/>
</dbReference>
<dbReference type="PROSITE" id="PS50600">
    <property type="entry name" value="ULP_PROTEASE"/>
    <property type="match status" value="1"/>
</dbReference>
<evidence type="ECO:0000256" key="5">
    <source>
        <dbReference type="SAM" id="MobiDB-lite"/>
    </source>
</evidence>
<accession>A0A0C2IVX3</accession>
<dbReference type="PANTHER" id="PTHR46468:SF1">
    <property type="entry name" value="SENTRIN-SPECIFIC PROTEASE 8"/>
    <property type="match status" value="1"/>
</dbReference>
<feature type="compositionally biased region" description="Basic and acidic residues" evidence="5">
    <location>
        <begin position="63"/>
        <end position="92"/>
    </location>
</feature>
<keyword evidence="4" id="KW-0788">Thiol protease</keyword>
<keyword evidence="8" id="KW-1185">Reference proteome</keyword>
<dbReference type="RefSeq" id="XP_040618950.1">
    <property type="nucleotide sequence ID" value="XM_040758619.1"/>
</dbReference>
<feature type="compositionally biased region" description="Basic and acidic residues" evidence="5">
    <location>
        <begin position="18"/>
        <end position="31"/>
    </location>
</feature>
<keyword evidence="3" id="KW-0378">Hydrolase</keyword>
<feature type="compositionally biased region" description="Low complexity" evidence="5">
    <location>
        <begin position="109"/>
        <end position="129"/>
    </location>
</feature>
<evidence type="ECO:0000256" key="4">
    <source>
        <dbReference type="ARBA" id="ARBA00022807"/>
    </source>
</evidence>
<feature type="compositionally biased region" description="Low complexity" evidence="5">
    <location>
        <begin position="39"/>
        <end position="62"/>
    </location>
</feature>
<comment type="similarity">
    <text evidence="1">Belongs to the peptidase C48 family.</text>
</comment>
<proteinExistence type="inferred from homology"/>
<evidence type="ECO:0000313" key="7">
    <source>
        <dbReference type="EMBL" id="KIH90940.1"/>
    </source>
</evidence>
<dbReference type="GeneID" id="63673540"/>
<evidence type="ECO:0000256" key="3">
    <source>
        <dbReference type="ARBA" id="ARBA00022801"/>
    </source>
</evidence>
<protein>
    <recommendedName>
        <fullName evidence="6">Ubiquitin-like protease family profile domain-containing protein</fullName>
    </recommendedName>
</protein>
<keyword evidence="2" id="KW-0645">Protease</keyword>
<dbReference type="Gene3D" id="3.40.395.10">
    <property type="entry name" value="Adenoviral Proteinase, Chain A"/>
    <property type="match status" value="1"/>
</dbReference>
<feature type="domain" description="Ubiquitin-like protease family profile" evidence="6">
    <location>
        <begin position="498"/>
        <end position="663"/>
    </location>
</feature>
<gene>
    <name evidence="7" type="ORF">SPBR_00300</name>
</gene>
<dbReference type="HOGENOM" id="CLU_381807_0_0_1"/>
<dbReference type="InterPro" id="IPR038765">
    <property type="entry name" value="Papain-like_cys_pep_sf"/>
</dbReference>
<dbReference type="VEuPathDB" id="FungiDB:SPBR_00300"/>
<evidence type="ECO:0000313" key="8">
    <source>
        <dbReference type="Proteomes" id="UP000031575"/>
    </source>
</evidence>
<feature type="region of interest" description="Disordered" evidence="5">
    <location>
        <begin position="18"/>
        <end position="129"/>
    </location>
</feature>